<evidence type="ECO:0000256" key="2">
    <source>
        <dbReference type="ARBA" id="ARBA00022679"/>
    </source>
</evidence>
<evidence type="ECO:0000256" key="1">
    <source>
        <dbReference type="ARBA" id="ARBA00004141"/>
    </source>
</evidence>
<dbReference type="InParanoid" id="A0A7M7G7H2"/>
<name>A0A7M7G7H2_NASVI</name>
<evidence type="ECO:0000313" key="11">
    <source>
        <dbReference type="Proteomes" id="UP000002358"/>
    </source>
</evidence>
<dbReference type="KEGG" id="nvi:100123499"/>
<evidence type="ECO:0000256" key="4">
    <source>
        <dbReference type="ARBA" id="ARBA00022989"/>
    </source>
</evidence>
<dbReference type="GO" id="GO:0019706">
    <property type="term" value="F:protein-cysteine S-palmitoyltransferase activity"/>
    <property type="evidence" value="ECO:0007669"/>
    <property type="project" value="UniProtKB-EC"/>
</dbReference>
<evidence type="ECO:0000256" key="6">
    <source>
        <dbReference type="ARBA" id="ARBA00023315"/>
    </source>
</evidence>
<evidence type="ECO:0000313" key="10">
    <source>
        <dbReference type="EnsemblMetazoa" id="XP_001607143"/>
    </source>
</evidence>
<gene>
    <name evidence="10" type="primary">100123499</name>
</gene>
<evidence type="ECO:0000259" key="9">
    <source>
        <dbReference type="Pfam" id="PF01529"/>
    </source>
</evidence>
<dbReference type="OMA" id="VCSTHEE"/>
<keyword evidence="2 7" id="KW-0808">Transferase</keyword>
<dbReference type="PROSITE" id="PS50216">
    <property type="entry name" value="DHHC"/>
    <property type="match status" value="1"/>
</dbReference>
<evidence type="ECO:0000256" key="7">
    <source>
        <dbReference type="RuleBase" id="RU079119"/>
    </source>
</evidence>
<feature type="transmembrane region" description="Helical" evidence="7">
    <location>
        <begin position="243"/>
        <end position="276"/>
    </location>
</feature>
<feature type="transmembrane region" description="Helical" evidence="7">
    <location>
        <begin position="183"/>
        <end position="206"/>
    </location>
</feature>
<keyword evidence="4 7" id="KW-1133">Transmembrane helix</keyword>
<dbReference type="GO" id="GO:0006612">
    <property type="term" value="P:protein targeting to membrane"/>
    <property type="evidence" value="ECO:0007669"/>
    <property type="project" value="TreeGrafter"/>
</dbReference>
<dbReference type="EnsemblMetazoa" id="XM_001607093">
    <property type="protein sequence ID" value="XP_001607143"/>
    <property type="gene ID" value="LOC100123499"/>
</dbReference>
<dbReference type="FunCoup" id="A0A7M7G7H2">
    <property type="interactions" value="5"/>
</dbReference>
<feature type="domain" description="Palmitoyltransferase DHHC" evidence="9">
    <location>
        <begin position="141"/>
        <end position="283"/>
    </location>
</feature>
<feature type="transmembrane region" description="Helical" evidence="7">
    <location>
        <begin position="87"/>
        <end position="109"/>
    </location>
</feature>
<proteinExistence type="inferred from homology"/>
<keyword evidence="3 7" id="KW-0812">Transmembrane</keyword>
<sequence>MRNARNSRQQQQQQQHNSTRLARHLSRYCSLQETGLTPPEQRRFRRIHGLQLPLHPQQFLGWLVLAVVGASTFGCVVPVLGPQLRPPVCAVVGSAFLVHLAAHLCALLLDPAEAEVRRQPASKLVPEFDRSKHLHVIENGRCHLCNVDASSKRTKHCSVCNKCVARFDHHCKWLNNCVGRRNYAAFIVCLVSAIVIALAVLGLVVAELSLVRLEARLWAEHNATDMDNVTLPLSLPLPGTGSLIVISIVGILSAIAAVLLIHLCFFHGYIACLGVTTYEYLRSKHNKQNAVARNASSGATITEENGRNGGIAAVCLNNRSSFCNQQQQPQQDAPLRYHFCETVNANDGSRSDSRNIYICSTHTSTTTTAQISQQSQNGCNTLQTTTIQQRSDMEKERRNFHLYFSYDSRCNETQIELTSTQTVLNADGSQQQQQIQQIQQFDRPPLELKPSTPSPVSCCFSIMGPSSTASLEKAKQRKLRQANAELQLDERHHDGKPPLSARSCTTMRRIQTFLRTRLRKNARQRAINAEACSARKNKINPLTAGSESKEDDRSFKNEPIRCIAVEPREDSVSPLSLLPMVQQQQQLQPPTKLPPLTLPSRHRLGKSELVLADPASLAIVKRNQPHLRVRRASLGHKRPRFKVGPHLAQSAQLSPIPESELSKPASPRSPPLNHFTFPPLNSS</sequence>
<feature type="region of interest" description="Disordered" evidence="8">
    <location>
        <begin position="1"/>
        <end position="21"/>
    </location>
</feature>
<feature type="region of interest" description="Disordered" evidence="8">
    <location>
        <begin position="633"/>
        <end position="683"/>
    </location>
</feature>
<comment type="subcellular location">
    <subcellularLocation>
        <location evidence="1">Membrane</location>
        <topology evidence="1">Multi-pass membrane protein</topology>
    </subcellularLocation>
</comment>
<keyword evidence="6 7" id="KW-0012">Acyltransferase</keyword>
<comment type="similarity">
    <text evidence="7">Belongs to the DHHC palmitoyltransferase family.</text>
</comment>
<dbReference type="GO" id="GO:0005794">
    <property type="term" value="C:Golgi apparatus"/>
    <property type="evidence" value="ECO:0007669"/>
    <property type="project" value="TreeGrafter"/>
</dbReference>
<dbReference type="GO" id="GO:0005783">
    <property type="term" value="C:endoplasmic reticulum"/>
    <property type="evidence" value="ECO:0007669"/>
    <property type="project" value="TreeGrafter"/>
</dbReference>
<dbReference type="PANTHER" id="PTHR22883">
    <property type="entry name" value="ZINC FINGER DHHC DOMAIN CONTAINING PROTEIN"/>
    <property type="match status" value="1"/>
</dbReference>
<dbReference type="PANTHER" id="PTHR22883:SF203">
    <property type="entry name" value="PALMITOYLTRANSFERASE"/>
    <property type="match status" value="1"/>
</dbReference>
<evidence type="ECO:0000256" key="8">
    <source>
        <dbReference type="SAM" id="MobiDB-lite"/>
    </source>
</evidence>
<evidence type="ECO:0000256" key="3">
    <source>
        <dbReference type="ARBA" id="ARBA00022692"/>
    </source>
</evidence>
<dbReference type="GO" id="GO:0016020">
    <property type="term" value="C:membrane"/>
    <property type="evidence" value="ECO:0007669"/>
    <property type="project" value="UniProtKB-SubCell"/>
</dbReference>
<keyword evidence="11" id="KW-1185">Reference proteome</keyword>
<reference evidence="10" key="1">
    <citation type="submission" date="2021-01" db="UniProtKB">
        <authorList>
            <consortium name="EnsemblMetazoa"/>
        </authorList>
    </citation>
    <scope>IDENTIFICATION</scope>
</reference>
<dbReference type="AlphaFoldDB" id="A0A7M7G7H2"/>
<dbReference type="OrthoDB" id="272303at2759"/>
<dbReference type="Proteomes" id="UP000002358">
    <property type="component" value="Chromosome 2"/>
</dbReference>
<dbReference type="InterPro" id="IPR001594">
    <property type="entry name" value="Palmitoyltrfase_DHHC"/>
</dbReference>
<dbReference type="Pfam" id="PF01529">
    <property type="entry name" value="DHHC"/>
    <property type="match status" value="1"/>
</dbReference>
<organism evidence="10 11">
    <name type="scientific">Nasonia vitripennis</name>
    <name type="common">Parasitic wasp</name>
    <dbReference type="NCBI Taxonomy" id="7425"/>
    <lineage>
        <taxon>Eukaryota</taxon>
        <taxon>Metazoa</taxon>
        <taxon>Ecdysozoa</taxon>
        <taxon>Arthropoda</taxon>
        <taxon>Hexapoda</taxon>
        <taxon>Insecta</taxon>
        <taxon>Pterygota</taxon>
        <taxon>Neoptera</taxon>
        <taxon>Endopterygota</taxon>
        <taxon>Hymenoptera</taxon>
        <taxon>Apocrita</taxon>
        <taxon>Proctotrupomorpha</taxon>
        <taxon>Chalcidoidea</taxon>
        <taxon>Pteromalidae</taxon>
        <taxon>Pteromalinae</taxon>
        <taxon>Nasonia</taxon>
    </lineage>
</organism>
<accession>A0A7M7G7H2</accession>
<keyword evidence="5 7" id="KW-0472">Membrane</keyword>
<comment type="catalytic activity">
    <reaction evidence="7">
        <text>L-cysteinyl-[protein] + hexadecanoyl-CoA = S-hexadecanoyl-L-cysteinyl-[protein] + CoA</text>
        <dbReference type="Rhea" id="RHEA:36683"/>
        <dbReference type="Rhea" id="RHEA-COMP:10131"/>
        <dbReference type="Rhea" id="RHEA-COMP:11032"/>
        <dbReference type="ChEBI" id="CHEBI:29950"/>
        <dbReference type="ChEBI" id="CHEBI:57287"/>
        <dbReference type="ChEBI" id="CHEBI:57379"/>
        <dbReference type="ChEBI" id="CHEBI:74151"/>
        <dbReference type="EC" id="2.3.1.225"/>
    </reaction>
</comment>
<feature type="compositionally biased region" description="Basic residues" evidence="8">
    <location>
        <begin position="633"/>
        <end position="643"/>
    </location>
</feature>
<feature type="transmembrane region" description="Helical" evidence="7">
    <location>
        <begin position="59"/>
        <end position="81"/>
    </location>
</feature>
<protein>
    <recommendedName>
        <fullName evidence="7">Palmitoyltransferase</fullName>
        <ecNumber evidence="7">2.3.1.225</ecNumber>
    </recommendedName>
</protein>
<dbReference type="InterPro" id="IPR039859">
    <property type="entry name" value="PFA4/ZDH16/20/ERF2-like"/>
</dbReference>
<comment type="domain">
    <text evidence="7">The DHHC domain is required for palmitoyltransferase activity.</text>
</comment>
<dbReference type="EC" id="2.3.1.225" evidence="7"/>
<evidence type="ECO:0000256" key="5">
    <source>
        <dbReference type="ARBA" id="ARBA00023136"/>
    </source>
</evidence>